<dbReference type="Proteomes" id="UP000236370">
    <property type="component" value="Unassembled WGS sequence"/>
</dbReference>
<protein>
    <submittedName>
        <fullName evidence="2">MYO1C isoform 10</fullName>
    </submittedName>
</protein>
<accession>A0A2J8JKK0</accession>
<proteinExistence type="predicted"/>
<dbReference type="AlphaFoldDB" id="A0A2J8JKK0"/>
<evidence type="ECO:0000313" key="2">
    <source>
        <dbReference type="EMBL" id="PNI23308.1"/>
    </source>
</evidence>
<comment type="caution">
    <text evidence="2">The sequence shown here is derived from an EMBL/GenBank/DDBJ whole genome shotgun (WGS) entry which is preliminary data.</text>
</comment>
<evidence type="ECO:0000313" key="3">
    <source>
        <dbReference type="Proteomes" id="UP000236370"/>
    </source>
</evidence>
<name>A0A2J8JKK0_PANTR</name>
<organism evidence="2 3">
    <name type="scientific">Pan troglodytes</name>
    <name type="common">Chimpanzee</name>
    <dbReference type="NCBI Taxonomy" id="9598"/>
    <lineage>
        <taxon>Eukaryota</taxon>
        <taxon>Metazoa</taxon>
        <taxon>Chordata</taxon>
        <taxon>Craniata</taxon>
        <taxon>Vertebrata</taxon>
        <taxon>Euteleostomi</taxon>
        <taxon>Mammalia</taxon>
        <taxon>Eutheria</taxon>
        <taxon>Euarchontoglires</taxon>
        <taxon>Primates</taxon>
        <taxon>Haplorrhini</taxon>
        <taxon>Catarrhini</taxon>
        <taxon>Hominidae</taxon>
        <taxon>Pan</taxon>
    </lineage>
</organism>
<reference evidence="2 3" key="1">
    <citation type="submission" date="2017-12" db="EMBL/GenBank/DDBJ databases">
        <title>High-resolution comparative analysis of great ape genomes.</title>
        <authorList>
            <person name="Pollen A."/>
            <person name="Hastie A."/>
            <person name="Hormozdiari F."/>
            <person name="Dougherty M."/>
            <person name="Liu R."/>
            <person name="Chaisson M."/>
            <person name="Hoppe E."/>
            <person name="Hill C."/>
            <person name="Pang A."/>
            <person name="Hillier L."/>
            <person name="Baker C."/>
            <person name="Armstrong J."/>
            <person name="Shendure J."/>
            <person name="Paten B."/>
            <person name="Wilson R."/>
            <person name="Chao H."/>
            <person name="Schneider V."/>
            <person name="Ventura M."/>
            <person name="Kronenberg Z."/>
            <person name="Murali S."/>
            <person name="Gordon D."/>
            <person name="Cantsilieris S."/>
            <person name="Munson K."/>
            <person name="Nelson B."/>
            <person name="Raja A."/>
            <person name="Underwood J."/>
            <person name="Diekhans M."/>
            <person name="Fiddes I."/>
            <person name="Haussler D."/>
            <person name="Eichler E."/>
        </authorList>
    </citation>
    <scope>NUCLEOTIDE SEQUENCE [LARGE SCALE GENOMIC DNA]</scope>
    <source>
        <strain evidence="2">Yerkes chimp pedigree #C0471</strain>
    </source>
</reference>
<gene>
    <name evidence="2" type="ORF">CK820_G0046731</name>
</gene>
<dbReference type="EMBL" id="NBAG03000449">
    <property type="protein sequence ID" value="PNI23308.1"/>
    <property type="molecule type" value="Genomic_DNA"/>
</dbReference>
<feature type="region of interest" description="Disordered" evidence="1">
    <location>
        <begin position="44"/>
        <end position="64"/>
    </location>
</feature>
<feature type="non-terminal residue" evidence="2">
    <location>
        <position position="1"/>
    </location>
</feature>
<sequence>TEDALEVRRQSLATLPFMPLVERTRHQAPSWLPTLWPIAFLSQPQPQRSKLPGGAFTGGRNSSG</sequence>
<evidence type="ECO:0000256" key="1">
    <source>
        <dbReference type="SAM" id="MobiDB-lite"/>
    </source>
</evidence>